<evidence type="ECO:0000313" key="2">
    <source>
        <dbReference type="EMBL" id="RWZ58249.1"/>
    </source>
</evidence>
<name>A0A444Q3J2_9MICO</name>
<feature type="compositionally biased region" description="Acidic residues" evidence="1">
    <location>
        <begin position="42"/>
        <end position="53"/>
    </location>
</feature>
<organism evidence="2 3">
    <name type="scientific">Labedella populi</name>
    <dbReference type="NCBI Taxonomy" id="2498850"/>
    <lineage>
        <taxon>Bacteria</taxon>
        <taxon>Bacillati</taxon>
        <taxon>Actinomycetota</taxon>
        <taxon>Actinomycetes</taxon>
        <taxon>Micrococcales</taxon>
        <taxon>Microbacteriaceae</taxon>
        <taxon>Labedella</taxon>
    </lineage>
</organism>
<dbReference type="Proteomes" id="UP000288603">
    <property type="component" value="Unassembled WGS sequence"/>
</dbReference>
<evidence type="ECO:0000313" key="3">
    <source>
        <dbReference type="Proteomes" id="UP000288603"/>
    </source>
</evidence>
<keyword evidence="3" id="KW-1185">Reference proteome</keyword>
<proteinExistence type="predicted"/>
<protein>
    <submittedName>
        <fullName evidence="2">Uncharacterized protein</fullName>
    </submittedName>
</protein>
<dbReference type="OrthoDB" id="9912671at2"/>
<feature type="region of interest" description="Disordered" evidence="1">
    <location>
        <begin position="1"/>
        <end position="103"/>
    </location>
</feature>
<dbReference type="EMBL" id="RZNC01000007">
    <property type="protein sequence ID" value="RWZ58249.1"/>
    <property type="molecule type" value="Genomic_DNA"/>
</dbReference>
<comment type="caution">
    <text evidence="2">The sequence shown here is derived from an EMBL/GenBank/DDBJ whole genome shotgun (WGS) entry which is preliminary data.</text>
</comment>
<reference evidence="2 3" key="1">
    <citation type="submission" date="2018-12" db="EMBL/GenBank/DDBJ databases">
        <authorList>
            <person name="Li F."/>
        </authorList>
    </citation>
    <scope>NUCLEOTIDE SEQUENCE [LARGE SCALE GENOMIC DNA]</scope>
    <source>
        <strain evidence="2 3">8H24J-4-2</strain>
    </source>
</reference>
<evidence type="ECO:0000256" key="1">
    <source>
        <dbReference type="SAM" id="MobiDB-lite"/>
    </source>
</evidence>
<sequence length="103" mass="11170">MSDRSDPDITSAGLPRPGGTVDPDAHPAHLEEWRSDAVPPSDVDEEAIIDEEAPATVQTDRGDTIVVPDEDRPVVLSDEDELADDDELLTDEDSIDDGFVDEE</sequence>
<accession>A0A444Q3J2</accession>
<gene>
    <name evidence="2" type="ORF">ELQ92_14590</name>
</gene>
<dbReference type="RefSeq" id="WP_128500067.1">
    <property type="nucleotide sequence ID" value="NZ_RZNC01000007.1"/>
</dbReference>
<feature type="compositionally biased region" description="Acidic residues" evidence="1">
    <location>
        <begin position="77"/>
        <end position="103"/>
    </location>
</feature>
<feature type="compositionally biased region" description="Basic and acidic residues" evidence="1">
    <location>
        <begin position="23"/>
        <end position="35"/>
    </location>
</feature>
<dbReference type="AlphaFoldDB" id="A0A444Q3J2"/>